<feature type="compositionally biased region" description="Polar residues" evidence="6">
    <location>
        <begin position="402"/>
        <end position="411"/>
    </location>
</feature>
<keyword evidence="5" id="KW-0234">DNA repair</keyword>
<feature type="region of interest" description="Disordered" evidence="6">
    <location>
        <begin position="399"/>
        <end position="512"/>
    </location>
</feature>
<evidence type="ECO:0000256" key="3">
    <source>
        <dbReference type="ARBA" id="ARBA00022763"/>
    </source>
</evidence>
<feature type="region of interest" description="Disordered" evidence="6">
    <location>
        <begin position="1"/>
        <end position="45"/>
    </location>
</feature>
<evidence type="ECO:0000256" key="6">
    <source>
        <dbReference type="SAM" id="MobiDB-lite"/>
    </source>
</evidence>
<evidence type="ECO:0000256" key="1">
    <source>
        <dbReference type="ARBA" id="ARBA00006612"/>
    </source>
</evidence>
<feature type="compositionally biased region" description="Polar residues" evidence="6">
    <location>
        <begin position="356"/>
        <end position="370"/>
    </location>
</feature>
<organism evidence="7 8">
    <name type="scientific">Ditylenchus destructor</name>
    <dbReference type="NCBI Taxonomy" id="166010"/>
    <lineage>
        <taxon>Eukaryota</taxon>
        <taxon>Metazoa</taxon>
        <taxon>Ecdysozoa</taxon>
        <taxon>Nematoda</taxon>
        <taxon>Chromadorea</taxon>
        <taxon>Rhabditida</taxon>
        <taxon>Tylenchina</taxon>
        <taxon>Tylenchomorpha</taxon>
        <taxon>Sphaerularioidea</taxon>
        <taxon>Anguinidae</taxon>
        <taxon>Anguininae</taxon>
        <taxon>Ditylenchus</taxon>
    </lineage>
</organism>
<dbReference type="InterPro" id="IPR029003">
    <property type="entry name" value="CENP-S/Mhf1"/>
</dbReference>
<dbReference type="GO" id="GO:0003682">
    <property type="term" value="F:chromatin binding"/>
    <property type="evidence" value="ECO:0007669"/>
    <property type="project" value="TreeGrafter"/>
</dbReference>
<comment type="caution">
    <text evidence="7">The sequence shown here is derived from an EMBL/GenBank/DDBJ whole genome shotgun (WGS) entry which is preliminary data.</text>
</comment>
<dbReference type="Pfam" id="PF15630">
    <property type="entry name" value="CENP-S"/>
    <property type="match status" value="1"/>
</dbReference>
<keyword evidence="4" id="KW-0238">DNA-binding</keyword>
<feature type="compositionally biased region" description="Polar residues" evidence="6">
    <location>
        <begin position="432"/>
        <end position="448"/>
    </location>
</feature>
<keyword evidence="8" id="KW-1185">Reference proteome</keyword>
<feature type="compositionally biased region" description="Low complexity" evidence="6">
    <location>
        <begin position="417"/>
        <end position="431"/>
    </location>
</feature>
<evidence type="ECO:0000313" key="7">
    <source>
        <dbReference type="EMBL" id="KAI1707695.1"/>
    </source>
</evidence>
<dbReference type="GO" id="GO:0006281">
    <property type="term" value="P:DNA repair"/>
    <property type="evidence" value="ECO:0007669"/>
    <property type="project" value="UniProtKB-KW"/>
</dbReference>
<dbReference type="PANTHER" id="PTHR22980:SF0">
    <property type="entry name" value="CENTROMERE PROTEIN S"/>
    <property type="match status" value="1"/>
</dbReference>
<reference evidence="7" key="1">
    <citation type="submission" date="2022-01" db="EMBL/GenBank/DDBJ databases">
        <title>Genome Sequence Resource for Two Populations of Ditylenchus destructor, the Migratory Endoparasitic Phytonematode.</title>
        <authorList>
            <person name="Zhang H."/>
            <person name="Lin R."/>
            <person name="Xie B."/>
        </authorList>
    </citation>
    <scope>NUCLEOTIDE SEQUENCE</scope>
    <source>
        <strain evidence="7">BazhouSP</strain>
    </source>
</reference>
<protein>
    <recommendedName>
        <fullName evidence="2">Centromere protein S</fullName>
    </recommendedName>
</protein>
<sequence>MDNQDDDVVDISGEEKPDQPTTPAVSTEKAPNANTPRFYSVGRVSPRRVSPSALAAKWPTPEMIRELQGNTPNPPSNKRCKGKIPTVLKNRFNMRDDFVPTRRYPKFVSKPAFLEGSNPRNVLRYIAQSTLGTSKDVANKLKEENDIENLTFSPDVIAKVSQILLTTLETRWAADVIAFSTHAKRATITADDVKLLFHKNLTLAKKLEDRVKANPLNLTGLRRSKFSRISDEKKRGAELGNAANADSSKDSRDVDLALEKIGSEDVPSRKSNLQSLETPKRTSLLTKLVVEDLAPMSPISPMKFPDIPSGSKAGVGGMFSDMDLSEVEEEIRKTGRKDSLYNDDEYFEPSGVIWDTDTSTNSKGDTSKNSALKDVGNMPPAYNPVLFQEGLVYEFEKRGPQSRYSGGSRTGQYKRWSNSSTATAKANSSKNYSMQSARPSYGSTNSGRIATGGNATALANNSRNYSVQSARPSIGPANAGGNQGSKTNQKDNAEDDRDSFYDDDEDLFKDLI</sequence>
<dbReference type="GO" id="GO:0071821">
    <property type="term" value="C:FANCM-MHF complex"/>
    <property type="evidence" value="ECO:0007669"/>
    <property type="project" value="InterPro"/>
</dbReference>
<evidence type="ECO:0000313" key="8">
    <source>
        <dbReference type="Proteomes" id="UP001201812"/>
    </source>
</evidence>
<feature type="compositionally biased region" description="Acidic residues" evidence="6">
    <location>
        <begin position="493"/>
        <end position="512"/>
    </location>
</feature>
<feature type="compositionally biased region" description="Polar residues" evidence="6">
    <location>
        <begin position="462"/>
        <end position="471"/>
    </location>
</feature>
<dbReference type="CDD" id="cd22919">
    <property type="entry name" value="HFD_CENP-S"/>
    <property type="match status" value="1"/>
</dbReference>
<name>A0AAD4QXG2_9BILA</name>
<dbReference type="Proteomes" id="UP001201812">
    <property type="component" value="Unassembled WGS sequence"/>
</dbReference>
<proteinExistence type="inferred from homology"/>
<keyword evidence="3" id="KW-0227">DNA damage</keyword>
<feature type="compositionally biased region" description="Low complexity" evidence="6">
    <location>
        <begin position="451"/>
        <end position="461"/>
    </location>
</feature>
<dbReference type="GO" id="GO:0000712">
    <property type="term" value="P:resolution of meiotic recombination intermediates"/>
    <property type="evidence" value="ECO:0007669"/>
    <property type="project" value="TreeGrafter"/>
</dbReference>
<dbReference type="InterPro" id="IPR009072">
    <property type="entry name" value="Histone-fold"/>
</dbReference>
<accession>A0AAD4QXG2</accession>
<gene>
    <name evidence="7" type="ORF">DdX_12250</name>
</gene>
<dbReference type="AlphaFoldDB" id="A0AAD4QXG2"/>
<dbReference type="GO" id="GO:0003677">
    <property type="term" value="F:DNA binding"/>
    <property type="evidence" value="ECO:0007669"/>
    <property type="project" value="UniProtKB-KW"/>
</dbReference>
<evidence type="ECO:0000256" key="4">
    <source>
        <dbReference type="ARBA" id="ARBA00023125"/>
    </source>
</evidence>
<dbReference type="Gene3D" id="1.10.20.10">
    <property type="entry name" value="Histone, subunit A"/>
    <property type="match status" value="1"/>
</dbReference>
<dbReference type="GO" id="GO:0031297">
    <property type="term" value="P:replication fork processing"/>
    <property type="evidence" value="ECO:0007669"/>
    <property type="project" value="TreeGrafter"/>
</dbReference>
<dbReference type="PANTHER" id="PTHR22980">
    <property type="entry name" value="CORTISTATIN"/>
    <property type="match status" value="1"/>
</dbReference>
<evidence type="ECO:0000256" key="5">
    <source>
        <dbReference type="ARBA" id="ARBA00023204"/>
    </source>
</evidence>
<comment type="similarity">
    <text evidence="1">Belongs to the TAF9 family. CENP-S/MHF1 subfamily.</text>
</comment>
<dbReference type="GO" id="GO:0046982">
    <property type="term" value="F:protein heterodimerization activity"/>
    <property type="evidence" value="ECO:0007669"/>
    <property type="project" value="InterPro"/>
</dbReference>
<evidence type="ECO:0000256" key="2">
    <source>
        <dbReference type="ARBA" id="ARBA00016400"/>
    </source>
</evidence>
<dbReference type="EMBL" id="JAKKPZ010000039">
    <property type="protein sequence ID" value="KAI1707695.1"/>
    <property type="molecule type" value="Genomic_DNA"/>
</dbReference>
<feature type="region of interest" description="Disordered" evidence="6">
    <location>
        <begin position="352"/>
        <end position="379"/>
    </location>
</feature>